<dbReference type="EMBL" id="ML736211">
    <property type="protein sequence ID" value="KAE8378211.1"/>
    <property type="molecule type" value="Genomic_DNA"/>
</dbReference>
<sequence>MSARSAVLTGHWIVQWGWMGTRRLRRGAYLGFCFADTEFNYRRQKMLHPKPTPVCRNKFEQFLETKSLLCESFLRSPQSVTWLGSNAAEQGALGSMSHLMRCQTKCDALANDARSSIASTGKTRGKKKKKKKKSYAV</sequence>
<evidence type="ECO:0000256" key="1">
    <source>
        <dbReference type="SAM" id="MobiDB-lite"/>
    </source>
</evidence>
<dbReference type="Proteomes" id="UP000326198">
    <property type="component" value="Unassembled WGS sequence"/>
</dbReference>
<proteinExistence type="predicted"/>
<reference evidence="2 3" key="1">
    <citation type="submission" date="2019-04" db="EMBL/GenBank/DDBJ databases">
        <title>Friends and foes A comparative genomics studyof 23 Aspergillus species from section Flavi.</title>
        <authorList>
            <consortium name="DOE Joint Genome Institute"/>
            <person name="Kjaerbolling I."/>
            <person name="Vesth T."/>
            <person name="Frisvad J.C."/>
            <person name="Nybo J.L."/>
            <person name="Theobald S."/>
            <person name="Kildgaard S."/>
            <person name="Isbrandt T."/>
            <person name="Kuo A."/>
            <person name="Sato A."/>
            <person name="Lyhne E.K."/>
            <person name="Kogle M.E."/>
            <person name="Wiebenga A."/>
            <person name="Kun R.S."/>
            <person name="Lubbers R.J."/>
            <person name="Makela M.R."/>
            <person name="Barry K."/>
            <person name="Chovatia M."/>
            <person name="Clum A."/>
            <person name="Daum C."/>
            <person name="Haridas S."/>
            <person name="He G."/>
            <person name="LaButti K."/>
            <person name="Lipzen A."/>
            <person name="Mondo S."/>
            <person name="Riley R."/>
            <person name="Salamov A."/>
            <person name="Simmons B.A."/>
            <person name="Magnuson J.K."/>
            <person name="Henrissat B."/>
            <person name="Mortensen U.H."/>
            <person name="Larsen T.O."/>
            <person name="Devries R.P."/>
            <person name="Grigoriev I.V."/>
            <person name="Machida M."/>
            <person name="Baker S.E."/>
            <person name="Andersen M.R."/>
        </authorList>
    </citation>
    <scope>NUCLEOTIDE SEQUENCE [LARGE SCALE GENOMIC DNA]</scope>
    <source>
        <strain evidence="2 3">IBT 29228</strain>
    </source>
</reference>
<gene>
    <name evidence="2" type="ORF">BDV26DRAFT_192757</name>
</gene>
<feature type="region of interest" description="Disordered" evidence="1">
    <location>
        <begin position="117"/>
        <end position="137"/>
    </location>
</feature>
<dbReference type="OrthoDB" id="10421346at2759"/>
<dbReference type="AlphaFoldDB" id="A0A5N7B900"/>
<accession>A0A5N7B900</accession>
<organism evidence="2 3">
    <name type="scientific">Aspergillus bertholletiae</name>
    <dbReference type="NCBI Taxonomy" id="1226010"/>
    <lineage>
        <taxon>Eukaryota</taxon>
        <taxon>Fungi</taxon>
        <taxon>Dikarya</taxon>
        <taxon>Ascomycota</taxon>
        <taxon>Pezizomycotina</taxon>
        <taxon>Eurotiomycetes</taxon>
        <taxon>Eurotiomycetidae</taxon>
        <taxon>Eurotiales</taxon>
        <taxon>Aspergillaceae</taxon>
        <taxon>Aspergillus</taxon>
        <taxon>Aspergillus subgen. Circumdati</taxon>
    </lineage>
</organism>
<evidence type="ECO:0000313" key="2">
    <source>
        <dbReference type="EMBL" id="KAE8378211.1"/>
    </source>
</evidence>
<feature type="compositionally biased region" description="Basic residues" evidence="1">
    <location>
        <begin position="123"/>
        <end position="137"/>
    </location>
</feature>
<name>A0A5N7B900_9EURO</name>
<keyword evidence="3" id="KW-1185">Reference proteome</keyword>
<protein>
    <submittedName>
        <fullName evidence="2">Uncharacterized protein</fullName>
    </submittedName>
</protein>
<evidence type="ECO:0000313" key="3">
    <source>
        <dbReference type="Proteomes" id="UP000326198"/>
    </source>
</evidence>